<keyword evidence="4" id="KW-1185">Reference proteome</keyword>
<dbReference type="Gene3D" id="3.40.50.1820">
    <property type="entry name" value="alpha/beta hydrolase"/>
    <property type="match status" value="1"/>
</dbReference>
<dbReference type="EMBL" id="PTJC01000005">
    <property type="protein sequence ID" value="PPK87382.1"/>
    <property type="molecule type" value="Genomic_DNA"/>
</dbReference>
<name>A0A2S6I7A0_9BACT</name>
<evidence type="ECO:0000313" key="3">
    <source>
        <dbReference type="EMBL" id="PPK87382.1"/>
    </source>
</evidence>
<dbReference type="AlphaFoldDB" id="A0A2S6I7A0"/>
<dbReference type="Proteomes" id="UP000237662">
    <property type="component" value="Unassembled WGS sequence"/>
</dbReference>
<dbReference type="SUPFAM" id="SSF53474">
    <property type="entry name" value="alpha/beta-Hydrolases"/>
    <property type="match status" value="1"/>
</dbReference>
<dbReference type="Pfam" id="PF20434">
    <property type="entry name" value="BD-FAE"/>
    <property type="match status" value="1"/>
</dbReference>
<organism evidence="3 4">
    <name type="scientific">Neolewinella xylanilytica</name>
    <dbReference type="NCBI Taxonomy" id="1514080"/>
    <lineage>
        <taxon>Bacteria</taxon>
        <taxon>Pseudomonadati</taxon>
        <taxon>Bacteroidota</taxon>
        <taxon>Saprospiria</taxon>
        <taxon>Saprospirales</taxon>
        <taxon>Lewinellaceae</taxon>
        <taxon>Neolewinella</taxon>
    </lineage>
</organism>
<dbReference type="PANTHER" id="PTHR48081">
    <property type="entry name" value="AB HYDROLASE SUPERFAMILY PROTEIN C4A8.06C"/>
    <property type="match status" value="1"/>
</dbReference>
<dbReference type="InterPro" id="IPR050300">
    <property type="entry name" value="GDXG_lipolytic_enzyme"/>
</dbReference>
<evidence type="ECO:0000256" key="1">
    <source>
        <dbReference type="ARBA" id="ARBA00022801"/>
    </source>
</evidence>
<comment type="caution">
    <text evidence="3">The sequence shown here is derived from an EMBL/GenBank/DDBJ whole genome shotgun (WGS) entry which is preliminary data.</text>
</comment>
<reference evidence="3 4" key="1">
    <citation type="submission" date="2018-02" db="EMBL/GenBank/DDBJ databases">
        <title>Genomic Encyclopedia of Archaeal and Bacterial Type Strains, Phase II (KMG-II): from individual species to whole genera.</title>
        <authorList>
            <person name="Goeker M."/>
        </authorList>
    </citation>
    <scope>NUCLEOTIDE SEQUENCE [LARGE SCALE GENOMIC DNA]</scope>
    <source>
        <strain evidence="3 4">DSM 29526</strain>
    </source>
</reference>
<evidence type="ECO:0000259" key="2">
    <source>
        <dbReference type="Pfam" id="PF20434"/>
    </source>
</evidence>
<proteinExistence type="predicted"/>
<keyword evidence="1" id="KW-0378">Hydrolase</keyword>
<dbReference type="GO" id="GO:0016787">
    <property type="term" value="F:hydrolase activity"/>
    <property type="evidence" value="ECO:0007669"/>
    <property type="project" value="UniProtKB-KW"/>
</dbReference>
<dbReference type="RefSeq" id="WP_104417990.1">
    <property type="nucleotide sequence ID" value="NZ_PTJC01000005.1"/>
</dbReference>
<dbReference type="PANTHER" id="PTHR48081:SF13">
    <property type="entry name" value="ALPHA_BETA HYDROLASE"/>
    <property type="match status" value="1"/>
</dbReference>
<dbReference type="InterPro" id="IPR029058">
    <property type="entry name" value="AB_hydrolase_fold"/>
</dbReference>
<evidence type="ECO:0000313" key="4">
    <source>
        <dbReference type="Proteomes" id="UP000237662"/>
    </source>
</evidence>
<gene>
    <name evidence="3" type="ORF">CLV84_0322</name>
</gene>
<accession>A0A2S6I7A0</accession>
<dbReference type="InterPro" id="IPR049492">
    <property type="entry name" value="BD-FAE-like_dom"/>
</dbReference>
<dbReference type="OrthoDB" id="9777975at2"/>
<sequence length="295" mass="31877">MPKQLLFVFTVLLPVLVCSQSNPVLDRFPAGTVLHANIPYQNDTLSKHLLDIYLPADATGPLPLVIWIHGGAWLVNDKYADMSYMGGTIAEIINRGYALASIDYRNSTQAKFPAQLQDCNAAIAHLHAHATAYGLDPDRFALMGFSAGGHLASLVGLSRNSGNPDFLTATDTAFRIRAVVDFYGPAELVLFPGAADSRSPESVLIGAAPLDRPDLARAASPVTYVDAGDPPFLIVHGERDDQVDPKQSRLLSSWLTVAGVENELIIVAGAPHYGPEFDVPEVRTKVLAFLDRHLK</sequence>
<feature type="domain" description="BD-FAE-like" evidence="2">
    <location>
        <begin position="50"/>
        <end position="255"/>
    </location>
</feature>
<protein>
    <submittedName>
        <fullName evidence="3">Acetyl esterase/lipase</fullName>
    </submittedName>
</protein>